<keyword evidence="8" id="KW-1185">Reference proteome</keyword>
<dbReference type="KEGG" id="abi:Aboo_0566"/>
<reference evidence="7" key="1">
    <citation type="submission" date="2010-02" db="EMBL/GenBank/DDBJ databases">
        <title>Complete sequence of Aciduliprofundum boonei T469.</title>
        <authorList>
            <consortium name="US DOE Joint Genome Institute"/>
            <person name="Lucas S."/>
            <person name="Copeland A."/>
            <person name="Lapidus A."/>
            <person name="Cheng J.-F."/>
            <person name="Bruce D."/>
            <person name="Goodwin L."/>
            <person name="Pitluck S."/>
            <person name="Saunders E."/>
            <person name="Detter J.C."/>
            <person name="Han C."/>
            <person name="Tapia R."/>
            <person name="Land M."/>
            <person name="Hauser L."/>
            <person name="Kyrpides N."/>
            <person name="Mikhailova N."/>
            <person name="Flores G."/>
            <person name="Reysenbach A.-L."/>
            <person name="Woyke T."/>
        </authorList>
    </citation>
    <scope>NUCLEOTIDE SEQUENCE</scope>
    <source>
        <strain evidence="7">T469</strain>
    </source>
</reference>
<dbReference type="PANTHER" id="PTHR40732:SF1">
    <property type="entry name" value="GTP-DEPENDENT DEPHOSPHO-COA KINASE"/>
    <property type="match status" value="1"/>
</dbReference>
<dbReference type="EMBL" id="CP001941">
    <property type="protein sequence ID" value="ADD08377.1"/>
    <property type="molecule type" value="Genomic_DNA"/>
</dbReference>
<keyword evidence="4 6" id="KW-0173">Coenzyme A biosynthesis</keyword>
<dbReference type="GO" id="GO:0016301">
    <property type="term" value="F:kinase activity"/>
    <property type="evidence" value="ECO:0007669"/>
    <property type="project" value="UniProtKB-UniRule"/>
</dbReference>
<dbReference type="Proteomes" id="UP000001400">
    <property type="component" value="Chromosome"/>
</dbReference>
<proteinExistence type="inferred from homology"/>
<dbReference type="HAMAP" id="MF_00590">
    <property type="entry name" value="Dephospho_CoA_kinase_GTP_dep"/>
    <property type="match status" value="1"/>
</dbReference>
<evidence type="ECO:0000256" key="4">
    <source>
        <dbReference type="ARBA" id="ARBA00022993"/>
    </source>
</evidence>
<comment type="function">
    <text evidence="6">Catalyzes the GTP-dependent phosphorylation of the 3'-hydroxyl group of dephosphocoenzyme A to form coenzyme A (CoA).</text>
</comment>
<comment type="pathway">
    <text evidence="6">Cofactor biosynthesis; coenzyme A biosynthesis.</text>
</comment>
<organism evidence="7 8">
    <name type="scientific">Aciduliprofundum boonei (strain DSM 19572 / T469)</name>
    <dbReference type="NCBI Taxonomy" id="439481"/>
    <lineage>
        <taxon>Archaea</taxon>
        <taxon>Methanobacteriati</taxon>
        <taxon>Thermoplasmatota</taxon>
        <taxon>DHVE2 group</taxon>
        <taxon>Candidatus Aciduliprofundum</taxon>
    </lineage>
</organism>
<gene>
    <name evidence="7" type="ordered locus">Aboo_0566</name>
</gene>
<dbReference type="GO" id="GO:0015937">
    <property type="term" value="P:coenzyme A biosynthetic process"/>
    <property type="evidence" value="ECO:0007669"/>
    <property type="project" value="UniProtKB-UniRule"/>
</dbReference>
<keyword evidence="5 6" id="KW-0342">GTP-binding</keyword>
<feature type="binding site" evidence="6">
    <location>
        <position position="121"/>
    </location>
    <ligand>
        <name>GTP</name>
        <dbReference type="ChEBI" id="CHEBI:37565"/>
    </ligand>
</feature>
<feature type="binding site" evidence="6">
    <location>
        <position position="68"/>
    </location>
    <ligand>
        <name>GTP</name>
        <dbReference type="ChEBI" id="CHEBI:37565"/>
    </ligand>
</feature>
<evidence type="ECO:0000256" key="2">
    <source>
        <dbReference type="ARBA" id="ARBA00022741"/>
    </source>
</evidence>
<evidence type="ECO:0000256" key="1">
    <source>
        <dbReference type="ARBA" id="ARBA00022679"/>
    </source>
</evidence>
<comment type="similarity">
    <text evidence="6">Belongs to the GTP-dependent DPCK family.</text>
</comment>
<dbReference type="PIRSF" id="PIRSF006533">
    <property type="entry name" value="UCP006533"/>
    <property type="match status" value="1"/>
</dbReference>
<dbReference type="RefSeq" id="WP_012997173.1">
    <property type="nucleotide sequence ID" value="NC_013926.1"/>
</dbReference>
<evidence type="ECO:0000256" key="3">
    <source>
        <dbReference type="ARBA" id="ARBA00022777"/>
    </source>
</evidence>
<dbReference type="PANTHER" id="PTHR40732">
    <property type="entry name" value="UPF0218 PROTEIN TK1697"/>
    <property type="match status" value="1"/>
</dbReference>
<evidence type="ECO:0000256" key="6">
    <source>
        <dbReference type="HAMAP-Rule" id="MF_00590"/>
    </source>
</evidence>
<feature type="binding site" evidence="6">
    <location>
        <position position="48"/>
    </location>
    <ligand>
        <name>GTP</name>
        <dbReference type="ChEBI" id="CHEBI:37565"/>
    </ligand>
</feature>
<dbReference type="OrthoDB" id="15447at2157"/>
<feature type="binding site" evidence="6">
    <location>
        <position position="66"/>
    </location>
    <ligand>
        <name>GTP</name>
        <dbReference type="ChEBI" id="CHEBI:37565"/>
    </ligand>
</feature>
<comment type="catalytic activity">
    <reaction evidence="6">
        <text>3'-dephospho-CoA + GTP = GDP + CoA + H(+)</text>
        <dbReference type="Rhea" id="RHEA:61156"/>
        <dbReference type="ChEBI" id="CHEBI:15378"/>
        <dbReference type="ChEBI" id="CHEBI:37565"/>
        <dbReference type="ChEBI" id="CHEBI:57287"/>
        <dbReference type="ChEBI" id="CHEBI:57328"/>
        <dbReference type="ChEBI" id="CHEBI:58189"/>
        <dbReference type="EC" id="2.7.1.237"/>
    </reaction>
</comment>
<accession>D3TCU2</accession>
<feature type="binding site" evidence="6">
    <location>
        <position position="49"/>
    </location>
    <ligand>
        <name>GTP</name>
        <dbReference type="ChEBI" id="CHEBI:37565"/>
    </ligand>
</feature>
<dbReference type="AlphaFoldDB" id="D3TCU2"/>
<sequence length="169" mass="19478">MENTHYELDKPLLLKEETRKKLQKIYGKLISEDELKNIEGEIFSVGDVVTHTLLNRGIKPKIAIVDYKTKRGEKIYEDVKKFGKKIIKVKNPRSQITPELWNAVREAMQYDSVKIEVDGEEDLAVIPVVFFANLGANVIYGMPNTGLVWLKVSDEDKRKVMEIIKEMEV</sequence>
<dbReference type="HOGENOM" id="CLU_120795_1_0_2"/>
<dbReference type="InterPro" id="IPR007164">
    <property type="entry name" value="GTP-dep_dephospho-CoA_kin"/>
</dbReference>
<dbReference type="GO" id="GO:0005525">
    <property type="term" value="F:GTP binding"/>
    <property type="evidence" value="ECO:0007669"/>
    <property type="project" value="UniProtKB-UniRule"/>
</dbReference>
<name>D3TCU2_ACIB4</name>
<keyword evidence="3 6" id="KW-0418">Kinase</keyword>
<keyword evidence="2 6" id="KW-0547">Nucleotide-binding</keyword>
<dbReference type="Pfam" id="PF04019">
    <property type="entry name" value="DUF359"/>
    <property type="match status" value="1"/>
</dbReference>
<evidence type="ECO:0000313" key="7">
    <source>
        <dbReference type="EMBL" id="ADD08377.1"/>
    </source>
</evidence>
<comment type="caution">
    <text evidence="6">Lacks conserved residue(s) required for the propagation of feature annotation.</text>
</comment>
<dbReference type="UniPathway" id="UPA00241"/>
<dbReference type="GeneID" id="8827511"/>
<evidence type="ECO:0000256" key="5">
    <source>
        <dbReference type="ARBA" id="ARBA00023134"/>
    </source>
</evidence>
<protein>
    <recommendedName>
        <fullName evidence="6">GTP-dependent dephospho-CoA kinase</fullName>
        <ecNumber evidence="6">2.7.1.237</ecNumber>
    </recommendedName>
    <alternativeName>
        <fullName evidence="6">Dephospho-coenzyme A kinase</fullName>
        <shortName evidence="6">DPCK</shortName>
    </alternativeName>
</protein>
<keyword evidence="1 6" id="KW-0808">Transferase</keyword>
<feature type="binding site" evidence="6">
    <location>
        <position position="47"/>
    </location>
    <ligand>
        <name>GTP</name>
        <dbReference type="ChEBI" id="CHEBI:37565"/>
    </ligand>
</feature>
<evidence type="ECO:0000313" key="8">
    <source>
        <dbReference type="Proteomes" id="UP000001400"/>
    </source>
</evidence>
<dbReference type="EC" id="2.7.1.237" evidence="6"/>